<dbReference type="EMBL" id="CP007515">
    <property type="protein sequence ID" value="AHY48163.1"/>
    <property type="molecule type" value="Genomic_DNA"/>
</dbReference>
<dbReference type="EMBL" id="JAWXXX010000002">
    <property type="protein sequence ID" value="MDX5895422.1"/>
    <property type="molecule type" value="Genomic_DNA"/>
</dbReference>
<dbReference type="Proteomes" id="UP001281130">
    <property type="component" value="Unassembled WGS sequence"/>
</dbReference>
<protein>
    <submittedName>
        <fullName evidence="3">DUF998 domain-containing protein</fullName>
    </submittedName>
</protein>
<evidence type="ECO:0000313" key="2">
    <source>
        <dbReference type="EMBL" id="AHY48163.1"/>
    </source>
</evidence>
<dbReference type="Proteomes" id="UP000025229">
    <property type="component" value="Plasmid 1"/>
</dbReference>
<reference evidence="2 4" key="1">
    <citation type="submission" date="2014-03" db="EMBL/GenBank/DDBJ databases">
        <title>Complete genome sequence of the Radio-Resistant Rubrobacter radiotolerans RSPS-4.</title>
        <authorList>
            <person name="Egas C.C."/>
            <person name="Barroso C.C."/>
            <person name="Froufe H.J.C."/>
            <person name="Pacheco J.J."/>
            <person name="Albuquerque L.L."/>
            <person name="da Costa M.M.S."/>
        </authorList>
    </citation>
    <scope>NUCLEOTIDE SEQUENCE [LARGE SCALE GENOMIC DNA]</scope>
    <source>
        <strain evidence="2 4">RSPS-4</strain>
        <plasmid evidence="2 4">1</plasmid>
    </source>
</reference>
<dbReference type="AlphaFoldDB" id="A0A023X763"/>
<organism evidence="2 4">
    <name type="scientific">Rubrobacter radiotolerans</name>
    <name type="common">Arthrobacter radiotolerans</name>
    <dbReference type="NCBI Taxonomy" id="42256"/>
    <lineage>
        <taxon>Bacteria</taxon>
        <taxon>Bacillati</taxon>
        <taxon>Actinomycetota</taxon>
        <taxon>Rubrobacteria</taxon>
        <taxon>Rubrobacterales</taxon>
        <taxon>Rubrobacteraceae</taxon>
        <taxon>Rubrobacter</taxon>
    </lineage>
</organism>
<keyword evidence="2" id="KW-0614">Plasmid</keyword>
<name>A0A023X763_RUBRA</name>
<keyword evidence="1" id="KW-0812">Transmembrane</keyword>
<feature type="transmembrane region" description="Helical" evidence="1">
    <location>
        <begin position="136"/>
        <end position="158"/>
    </location>
</feature>
<accession>A0A023X763</accession>
<dbReference type="RefSeq" id="WP_051590021.1">
    <property type="nucleotide sequence ID" value="NZ_CP007515.1"/>
</dbReference>
<dbReference type="KEGG" id="rrd:RradSPS_2880"/>
<gene>
    <name evidence="2" type="ORF">RradSPS_2880</name>
    <name evidence="3" type="ORF">SIL72_15450</name>
</gene>
<evidence type="ECO:0000313" key="3">
    <source>
        <dbReference type="EMBL" id="MDX5895422.1"/>
    </source>
</evidence>
<feature type="transmembrane region" description="Helical" evidence="1">
    <location>
        <begin position="20"/>
        <end position="41"/>
    </location>
</feature>
<evidence type="ECO:0000313" key="4">
    <source>
        <dbReference type="Proteomes" id="UP000025229"/>
    </source>
</evidence>
<feature type="transmembrane region" description="Helical" evidence="1">
    <location>
        <begin position="76"/>
        <end position="99"/>
    </location>
</feature>
<feature type="transmembrane region" description="Helical" evidence="1">
    <location>
        <begin position="170"/>
        <end position="187"/>
    </location>
</feature>
<dbReference type="eggNOG" id="ENOG503030N">
    <property type="taxonomic scope" value="Bacteria"/>
</dbReference>
<evidence type="ECO:0000256" key="1">
    <source>
        <dbReference type="SAM" id="Phobius"/>
    </source>
</evidence>
<geneLocation type="plasmid" evidence="2">
    <name>1</name>
</geneLocation>
<proteinExistence type="predicted"/>
<dbReference type="Pfam" id="PF06197">
    <property type="entry name" value="DUF998"/>
    <property type="match status" value="1"/>
</dbReference>
<reference evidence="3" key="2">
    <citation type="submission" date="2023-11" db="EMBL/GenBank/DDBJ databases">
        <title>MicrobeMod: A computational toolkit for identifying prokaryotic methylation and restriction-modification with nanopore sequencing.</title>
        <authorList>
            <person name="Crits-Christoph A."/>
            <person name="Kang S.C."/>
            <person name="Lee H."/>
            <person name="Ostrov N."/>
        </authorList>
    </citation>
    <scope>NUCLEOTIDE SEQUENCE</scope>
    <source>
        <strain evidence="3">ATCC 51242</strain>
    </source>
</reference>
<keyword evidence="1" id="KW-0472">Membrane</keyword>
<dbReference type="HOGENOM" id="CLU_1174733_0_0_11"/>
<dbReference type="InterPro" id="IPR009339">
    <property type="entry name" value="DUF998"/>
</dbReference>
<feature type="transmembrane region" description="Helical" evidence="1">
    <location>
        <begin position="111"/>
        <end position="130"/>
    </location>
</feature>
<keyword evidence="4" id="KW-1185">Reference proteome</keyword>
<sequence length="236" mass="24441">MTRTAPVGSKPAVPAKPEVARWLALGAVAGPVLFTFAWLVLGFSSPGYALFGNWISPYSPISQPISGLGLGSTGPWMNTAFVLGGLLLLAGVVGVFWTVAPGGRPAARRACAALLALSPLGMAVAGVFTLESVFPHLIGFLLAVGTPVVSFPAAGLFLRGIPGWRRFGRWLLLGGPLTLVLVVLFFWTFDPAAAGAGHGVAGLAQRVLSLEVHAWFVAMGLLAFRGPEDRGGGQIT</sequence>
<keyword evidence="1" id="KW-1133">Transmembrane helix</keyword>